<gene>
    <name evidence="1" type="ORF">KTO63_11320</name>
</gene>
<proteinExistence type="predicted"/>
<name>A0A9E2SC96_9BACT</name>
<dbReference type="EMBL" id="JAHSPG010000008">
    <property type="protein sequence ID" value="MBV4357740.1"/>
    <property type="molecule type" value="Genomic_DNA"/>
</dbReference>
<dbReference type="RefSeq" id="WP_217791396.1">
    <property type="nucleotide sequence ID" value="NZ_JAHSPG010000008.1"/>
</dbReference>
<comment type="caution">
    <text evidence="1">The sequence shown here is derived from an EMBL/GenBank/DDBJ whole genome shotgun (WGS) entry which is preliminary data.</text>
</comment>
<dbReference type="AlphaFoldDB" id="A0A9E2SC96"/>
<evidence type="ECO:0000313" key="1">
    <source>
        <dbReference type="EMBL" id="MBV4357740.1"/>
    </source>
</evidence>
<sequence>MDTNEKLIYNLQNEFAVSIPPTVSFDQMIAMIAVPVNELIQKDFQRLVGILYRLDVSEPKLRYMLKMHNEEDAGKIIATLIVERELQKIKTRQEFRKNDDEIDEEERW</sequence>
<evidence type="ECO:0000313" key="2">
    <source>
        <dbReference type="Proteomes" id="UP000812270"/>
    </source>
</evidence>
<organism evidence="1 2">
    <name type="scientific">Pinibacter aurantiacus</name>
    <dbReference type="NCBI Taxonomy" id="2851599"/>
    <lineage>
        <taxon>Bacteria</taxon>
        <taxon>Pseudomonadati</taxon>
        <taxon>Bacteroidota</taxon>
        <taxon>Chitinophagia</taxon>
        <taxon>Chitinophagales</taxon>
        <taxon>Chitinophagaceae</taxon>
        <taxon>Pinibacter</taxon>
    </lineage>
</organism>
<accession>A0A9E2SC96</accession>
<reference evidence="1" key="1">
    <citation type="submission" date="2021-06" db="EMBL/GenBank/DDBJ databases">
        <authorList>
            <person name="Huq M.A."/>
        </authorList>
    </citation>
    <scope>NUCLEOTIDE SEQUENCE</scope>
    <source>
        <strain evidence="1">MAH-26</strain>
    </source>
</reference>
<keyword evidence="2" id="KW-1185">Reference proteome</keyword>
<dbReference type="Proteomes" id="UP000812270">
    <property type="component" value="Unassembled WGS sequence"/>
</dbReference>
<protein>
    <submittedName>
        <fullName evidence="1">Uncharacterized protein</fullName>
    </submittedName>
</protein>